<dbReference type="InterPro" id="IPR011004">
    <property type="entry name" value="Trimer_LpxA-like_sf"/>
</dbReference>
<keyword evidence="5" id="KW-0206">Cytoskeleton</keyword>
<evidence type="ECO:0000256" key="4">
    <source>
        <dbReference type="ARBA" id="ARBA00022490"/>
    </source>
</evidence>
<dbReference type="AlphaFoldDB" id="A0A0R3XAP6"/>
<dbReference type="PANTHER" id="PTHR13072">
    <property type="entry name" value="DYNACTIN 6"/>
    <property type="match status" value="1"/>
</dbReference>
<evidence type="ECO:0000313" key="8">
    <source>
        <dbReference type="Proteomes" id="UP000274429"/>
    </source>
</evidence>
<dbReference type="Gene3D" id="2.160.10.10">
    <property type="entry name" value="Hexapeptide repeat proteins"/>
    <property type="match status" value="1"/>
</dbReference>
<name>A0A0R3XAP6_HYDTA</name>
<dbReference type="WBParaSite" id="TTAC_0001062301-mRNA-1">
    <property type="protein sequence ID" value="TTAC_0001062301-mRNA-1"/>
    <property type="gene ID" value="TTAC_0001062301"/>
</dbReference>
<proteinExistence type="inferred from homology"/>
<accession>A0A0R3XAP6</accession>
<dbReference type="STRING" id="6205.A0A0R3XAP6"/>
<dbReference type="SUPFAM" id="SSF51161">
    <property type="entry name" value="Trimeric LpxA-like enzymes"/>
    <property type="match status" value="1"/>
</dbReference>
<gene>
    <name evidence="7" type="ORF">TTAC_LOCUS10606</name>
</gene>
<evidence type="ECO:0000256" key="3">
    <source>
        <dbReference type="ARBA" id="ARBA00016573"/>
    </source>
</evidence>
<keyword evidence="4" id="KW-0963">Cytoplasm</keyword>
<dbReference type="CDD" id="cd04646">
    <property type="entry name" value="LbH_Dynactin_6"/>
    <property type="match status" value="1"/>
</dbReference>
<organism evidence="9">
    <name type="scientific">Hydatigena taeniaeformis</name>
    <name type="common">Feline tapeworm</name>
    <name type="synonym">Taenia taeniaeformis</name>
    <dbReference type="NCBI Taxonomy" id="6205"/>
    <lineage>
        <taxon>Eukaryota</taxon>
        <taxon>Metazoa</taxon>
        <taxon>Spiralia</taxon>
        <taxon>Lophotrochozoa</taxon>
        <taxon>Platyhelminthes</taxon>
        <taxon>Cestoda</taxon>
        <taxon>Eucestoda</taxon>
        <taxon>Cyclophyllidea</taxon>
        <taxon>Taeniidae</taxon>
        <taxon>Hydatigera</taxon>
    </lineage>
</organism>
<protein>
    <recommendedName>
        <fullName evidence="3">Dynactin subunit 6</fullName>
    </recommendedName>
</protein>
<dbReference type="OrthoDB" id="2355at2759"/>
<dbReference type="PANTHER" id="PTHR13072:SF0">
    <property type="entry name" value="DYNACTIN SUBUNIT 6"/>
    <property type="match status" value="1"/>
</dbReference>
<evidence type="ECO:0000256" key="2">
    <source>
        <dbReference type="ARBA" id="ARBA00007719"/>
    </source>
</evidence>
<evidence type="ECO:0000313" key="7">
    <source>
        <dbReference type="EMBL" id="VDM35586.1"/>
    </source>
</evidence>
<comment type="subcellular location">
    <subcellularLocation>
        <location evidence="1">Cytoplasm</location>
        <location evidence="1">Cytoskeleton</location>
    </subcellularLocation>
</comment>
<dbReference type="GO" id="GO:0070840">
    <property type="term" value="F:dynein complex binding"/>
    <property type="evidence" value="ECO:0007669"/>
    <property type="project" value="TreeGrafter"/>
</dbReference>
<evidence type="ECO:0000256" key="5">
    <source>
        <dbReference type="ARBA" id="ARBA00023212"/>
    </source>
</evidence>
<sequence length="148" mass="15920">MYWPNAMSRKDLTIMPGAVVASECDILGDISVGARTVIHPKARIIAEAGPIRIGESNLIEEQVEIINSIPNTILIIGDFNVFEVGARVHSREVGNSNVFESKCFVGPQVRISNGCVVGAMCSITAPEQLPENTVIFGEGVSRFSFSSL</sequence>
<dbReference type="GO" id="GO:0005869">
    <property type="term" value="C:dynactin complex"/>
    <property type="evidence" value="ECO:0007669"/>
    <property type="project" value="InterPro"/>
</dbReference>
<comment type="function">
    <text evidence="6">Part of the dynactin complex that activates the molecular motor dynein for ultra-processive transport along microtubules.</text>
</comment>
<comment type="similarity">
    <text evidence="2">Belongs to the dynactin subunits 5/6 family. Dynactin subunit 6 subfamily.</text>
</comment>
<keyword evidence="8" id="KW-1185">Reference proteome</keyword>
<reference evidence="7 8" key="2">
    <citation type="submission" date="2018-11" db="EMBL/GenBank/DDBJ databases">
        <authorList>
            <consortium name="Pathogen Informatics"/>
        </authorList>
    </citation>
    <scope>NUCLEOTIDE SEQUENCE [LARGE SCALE GENOMIC DNA]</scope>
</reference>
<dbReference type="EMBL" id="UYWX01021929">
    <property type="protein sequence ID" value="VDM35586.1"/>
    <property type="molecule type" value="Genomic_DNA"/>
</dbReference>
<evidence type="ECO:0000256" key="1">
    <source>
        <dbReference type="ARBA" id="ARBA00004245"/>
    </source>
</evidence>
<reference evidence="9" key="1">
    <citation type="submission" date="2017-02" db="UniProtKB">
        <authorList>
            <consortium name="WormBaseParasite"/>
        </authorList>
    </citation>
    <scope>IDENTIFICATION</scope>
</reference>
<dbReference type="GO" id="GO:0007052">
    <property type="term" value="P:mitotic spindle organization"/>
    <property type="evidence" value="ECO:0007669"/>
    <property type="project" value="TreeGrafter"/>
</dbReference>
<dbReference type="InterPro" id="IPR027777">
    <property type="entry name" value="DCTN6"/>
</dbReference>
<evidence type="ECO:0000313" key="9">
    <source>
        <dbReference type="WBParaSite" id="TTAC_0001062301-mRNA-1"/>
    </source>
</evidence>
<dbReference type="Proteomes" id="UP000274429">
    <property type="component" value="Unassembled WGS sequence"/>
</dbReference>
<evidence type="ECO:0000256" key="6">
    <source>
        <dbReference type="ARBA" id="ARBA00034687"/>
    </source>
</evidence>